<proteinExistence type="predicted"/>
<dbReference type="GO" id="GO:0031415">
    <property type="term" value="C:NatA complex"/>
    <property type="evidence" value="ECO:0007669"/>
    <property type="project" value="TreeGrafter"/>
</dbReference>
<reference evidence="4 5" key="1">
    <citation type="submission" date="2017-12" db="EMBL/GenBank/DDBJ databases">
        <authorList>
            <consortium name="DOE Joint Genome Institute"/>
            <person name="Haridas S."/>
            <person name="Kjaerbolling I."/>
            <person name="Vesth T.C."/>
            <person name="Frisvad J.C."/>
            <person name="Nybo J.L."/>
            <person name="Theobald S."/>
            <person name="Kuo A."/>
            <person name="Bowyer P."/>
            <person name="Matsuda Y."/>
            <person name="Mondo S."/>
            <person name="Lyhne E.K."/>
            <person name="Kogle M.E."/>
            <person name="Clum A."/>
            <person name="Lipzen A."/>
            <person name="Salamov A."/>
            <person name="Ngan C.Y."/>
            <person name="Daum C."/>
            <person name="Chiniquy J."/>
            <person name="Barry K."/>
            <person name="LaButti K."/>
            <person name="Simmons B.A."/>
            <person name="Magnuson J.K."/>
            <person name="Mortensen U.H."/>
            <person name="Larsen T.O."/>
            <person name="Grigoriev I.V."/>
            <person name="Baker S.E."/>
            <person name="Andersen M.R."/>
            <person name="Nordberg H.P."/>
            <person name="Cantor M.N."/>
            <person name="Hua S.X."/>
        </authorList>
    </citation>
    <scope>NUCLEOTIDE SEQUENCE [LARGE SCALE GENOMIC DNA]</scope>
    <source>
        <strain evidence="4 5">CBS 102.13</strain>
    </source>
</reference>
<evidence type="ECO:0000256" key="2">
    <source>
        <dbReference type="ARBA" id="ARBA00023315"/>
    </source>
</evidence>
<accession>A0A2I2EYU8</accession>
<keyword evidence="2" id="KW-0012">Acyltransferase</keyword>
<dbReference type="STRING" id="41067.A0A2I2EYU8"/>
<feature type="compositionally biased region" description="Acidic residues" evidence="3">
    <location>
        <begin position="315"/>
        <end position="336"/>
    </location>
</feature>
<feature type="region of interest" description="Disordered" evidence="3">
    <location>
        <begin position="298"/>
        <end position="364"/>
    </location>
</feature>
<dbReference type="SUPFAM" id="SSF55729">
    <property type="entry name" value="Acyl-CoA N-acyltransferases (Nat)"/>
    <property type="match status" value="1"/>
</dbReference>
<dbReference type="Proteomes" id="UP000234585">
    <property type="component" value="Unassembled WGS sequence"/>
</dbReference>
<sequence>MAYQFFAKAHQSNKGSSTSSSPHLPSSSSSSSNKHSRLPKPVPSMMVPRSSNSTSTSIAAQLKAPSPSKDLSFQPPAFPHSIAPGYQTPHPHVTIEPVSTGHIPSLTRITGLLLPTRYPNSFYTAIITDPVIASVSRVAVYHDHPAESAPLSISTNTSTDKVIGGIRCRLERLAPTLADHQGSHQEPTNLYIQTLHLLSPYRGSGIAASLLHSLLFNSPSNSNSSSSDSRPHRLSDLVKHYNIRSVTAHVHETNEDGLKWYTARGFEVQDGIVENYYRRLKPSGAKIVKLVLDWSRADTADPGQTKPGLAQAENPENDDDWEKVEAEDEDDQDDDGVQSLSASKTFDDDDRASRKRKADDEPQK</sequence>
<feature type="compositionally biased region" description="Polar residues" evidence="3">
    <location>
        <begin position="49"/>
        <end position="59"/>
    </location>
</feature>
<protein>
    <submittedName>
        <fullName evidence="4">Putative GNAT family acetyltransferase</fullName>
    </submittedName>
</protein>
<dbReference type="Gene3D" id="3.40.630.30">
    <property type="match status" value="1"/>
</dbReference>
<dbReference type="RefSeq" id="XP_024667554.1">
    <property type="nucleotide sequence ID" value="XM_024814495.1"/>
</dbReference>
<name>A0A2I2EYU8_ASPCN</name>
<organism evidence="4 5">
    <name type="scientific">Aspergillus candidus</name>
    <dbReference type="NCBI Taxonomy" id="41067"/>
    <lineage>
        <taxon>Eukaryota</taxon>
        <taxon>Fungi</taxon>
        <taxon>Dikarya</taxon>
        <taxon>Ascomycota</taxon>
        <taxon>Pezizomycotina</taxon>
        <taxon>Eurotiomycetes</taxon>
        <taxon>Eurotiomycetidae</taxon>
        <taxon>Eurotiales</taxon>
        <taxon>Aspergillaceae</taxon>
        <taxon>Aspergillus</taxon>
        <taxon>Aspergillus subgen. Circumdati</taxon>
    </lineage>
</organism>
<dbReference type="AlphaFoldDB" id="A0A2I2EYU8"/>
<dbReference type="GO" id="GO:0016746">
    <property type="term" value="F:acyltransferase activity"/>
    <property type="evidence" value="ECO:0007669"/>
    <property type="project" value="UniProtKB-KW"/>
</dbReference>
<feature type="region of interest" description="Disordered" evidence="3">
    <location>
        <begin position="1"/>
        <end position="84"/>
    </location>
</feature>
<dbReference type="InterPro" id="IPR051556">
    <property type="entry name" value="N-term/lysine_N-AcTrnsfr"/>
</dbReference>
<dbReference type="InterPro" id="IPR016181">
    <property type="entry name" value="Acyl_CoA_acyltransferase"/>
</dbReference>
<dbReference type="EMBL" id="KZ559203">
    <property type="protein sequence ID" value="PLB33542.1"/>
    <property type="molecule type" value="Genomic_DNA"/>
</dbReference>
<keyword evidence="5" id="KW-1185">Reference proteome</keyword>
<keyword evidence="1 4" id="KW-0808">Transferase</keyword>
<dbReference type="GeneID" id="36521655"/>
<dbReference type="PANTHER" id="PTHR42919:SF8">
    <property type="entry name" value="N-ALPHA-ACETYLTRANSFERASE 50"/>
    <property type="match status" value="1"/>
</dbReference>
<evidence type="ECO:0000256" key="3">
    <source>
        <dbReference type="SAM" id="MobiDB-lite"/>
    </source>
</evidence>
<dbReference type="OrthoDB" id="47374at2759"/>
<dbReference type="GO" id="GO:0007064">
    <property type="term" value="P:mitotic sister chromatid cohesion"/>
    <property type="evidence" value="ECO:0007669"/>
    <property type="project" value="TreeGrafter"/>
</dbReference>
<evidence type="ECO:0000256" key="1">
    <source>
        <dbReference type="ARBA" id="ARBA00022679"/>
    </source>
</evidence>
<feature type="compositionally biased region" description="Low complexity" evidence="3">
    <location>
        <begin position="16"/>
        <end position="33"/>
    </location>
</feature>
<evidence type="ECO:0000313" key="4">
    <source>
        <dbReference type="EMBL" id="PLB33542.1"/>
    </source>
</evidence>
<gene>
    <name evidence="4" type="ORF">BDW47DRAFT_113741</name>
</gene>
<evidence type="ECO:0000313" key="5">
    <source>
        <dbReference type="Proteomes" id="UP000234585"/>
    </source>
</evidence>
<dbReference type="PANTHER" id="PTHR42919">
    <property type="entry name" value="N-ALPHA-ACETYLTRANSFERASE"/>
    <property type="match status" value="1"/>
</dbReference>